<dbReference type="GO" id="GO:0016758">
    <property type="term" value="F:hexosyltransferase activity"/>
    <property type="evidence" value="ECO:0007669"/>
    <property type="project" value="UniProtKB-ARBA"/>
</dbReference>
<reference evidence="2 3" key="1">
    <citation type="submission" date="2019-08" db="EMBL/GenBank/DDBJ databases">
        <authorList>
            <person name="Shi S."/>
        </authorList>
    </citation>
    <scope>NUCLEOTIDE SEQUENCE [LARGE SCALE GENOMIC DNA]</scope>
    <source>
        <strain evidence="2 3">GY10130</strain>
    </source>
</reference>
<name>A0A5C8K8Y2_9BACT</name>
<dbReference type="InterPro" id="IPR001173">
    <property type="entry name" value="Glyco_trans_2-like"/>
</dbReference>
<dbReference type="InterPro" id="IPR029044">
    <property type="entry name" value="Nucleotide-diphossugar_trans"/>
</dbReference>
<organism evidence="2 3">
    <name type="scientific">Pontibacter qinzhouensis</name>
    <dbReference type="NCBI Taxonomy" id="2603253"/>
    <lineage>
        <taxon>Bacteria</taxon>
        <taxon>Pseudomonadati</taxon>
        <taxon>Bacteroidota</taxon>
        <taxon>Cytophagia</taxon>
        <taxon>Cytophagales</taxon>
        <taxon>Hymenobacteraceae</taxon>
        <taxon>Pontibacter</taxon>
    </lineage>
</organism>
<dbReference type="AlphaFoldDB" id="A0A5C8K8Y2"/>
<dbReference type="Pfam" id="PF00535">
    <property type="entry name" value="Glycos_transf_2"/>
    <property type="match status" value="1"/>
</dbReference>
<proteinExistence type="predicted"/>
<dbReference type="PANTHER" id="PTHR22916:SF3">
    <property type="entry name" value="UDP-GLCNAC:BETAGAL BETA-1,3-N-ACETYLGLUCOSAMINYLTRANSFERASE-LIKE PROTEIN 1"/>
    <property type="match status" value="1"/>
</dbReference>
<comment type="caution">
    <text evidence="2">The sequence shown here is derived from an EMBL/GenBank/DDBJ whole genome shotgun (WGS) entry which is preliminary data.</text>
</comment>
<dbReference type="OrthoDB" id="9815829at2"/>
<feature type="domain" description="Glycosyltransferase 2-like" evidence="1">
    <location>
        <begin position="2"/>
        <end position="166"/>
    </location>
</feature>
<dbReference type="EMBL" id="VRTY01000033">
    <property type="protein sequence ID" value="TXK46772.1"/>
    <property type="molecule type" value="Genomic_DNA"/>
</dbReference>
<evidence type="ECO:0000259" key="1">
    <source>
        <dbReference type="Pfam" id="PF00535"/>
    </source>
</evidence>
<keyword evidence="3" id="KW-1185">Reference proteome</keyword>
<dbReference type="PANTHER" id="PTHR22916">
    <property type="entry name" value="GLYCOSYLTRANSFERASE"/>
    <property type="match status" value="1"/>
</dbReference>
<accession>A0A5C8K8Y2</accession>
<gene>
    <name evidence="2" type="ORF">FVR03_10475</name>
</gene>
<evidence type="ECO:0000313" key="3">
    <source>
        <dbReference type="Proteomes" id="UP000321926"/>
    </source>
</evidence>
<dbReference type="SUPFAM" id="SSF53448">
    <property type="entry name" value="Nucleotide-diphospho-sugar transferases"/>
    <property type="match status" value="1"/>
</dbReference>
<sequence length="300" mass="35079">MIPVYNCSQFLPETLQSVLAQQIPEHQMQIEVVDDASTDTDVEALVLSIGKGRIKYFRQEKNVGSLLNFETCLNRSTGDLVHLLHGDDLIREGYYSKMEDLLTKYPDAGAAFCRYSCINEAGRKVYHKTPEMRRDGILKNWLLTIGERQHIQYVAMTVRRKVYEKLGGFFGVEYGEDWEMWVRIARHFPVAYTPDMLADYRKHEASISGSKFLTGEHLQDLLQAMMLIQEHLPDEKKQHILQKSKRYYAGYSIKIAKELWRKLHNRQVAEVQIAHALELHKSPLLYWMIIKLQFQFLLNR</sequence>
<dbReference type="Proteomes" id="UP000321926">
    <property type="component" value="Unassembled WGS sequence"/>
</dbReference>
<keyword evidence="2" id="KW-0808">Transferase</keyword>
<evidence type="ECO:0000313" key="2">
    <source>
        <dbReference type="EMBL" id="TXK46772.1"/>
    </source>
</evidence>
<dbReference type="Gene3D" id="3.90.550.10">
    <property type="entry name" value="Spore Coat Polysaccharide Biosynthesis Protein SpsA, Chain A"/>
    <property type="match status" value="1"/>
</dbReference>
<protein>
    <submittedName>
        <fullName evidence="2">Glycosyltransferase</fullName>
    </submittedName>
</protein>